<dbReference type="InterPro" id="IPR050808">
    <property type="entry name" value="Phage_Integrase"/>
</dbReference>
<dbReference type="PANTHER" id="PTHR30629">
    <property type="entry name" value="PROPHAGE INTEGRASE"/>
    <property type="match status" value="1"/>
</dbReference>
<protein>
    <submittedName>
        <fullName evidence="6">Integrase</fullName>
    </submittedName>
</protein>
<dbReference type="PROSITE" id="PS51898">
    <property type="entry name" value="TYR_RECOMBINASE"/>
    <property type="match status" value="1"/>
</dbReference>
<keyword evidence="2" id="KW-0229">DNA integration</keyword>
<dbReference type="Gene3D" id="1.10.443.10">
    <property type="entry name" value="Intergrase catalytic core"/>
    <property type="match status" value="1"/>
</dbReference>
<dbReference type="InterPro" id="IPR038488">
    <property type="entry name" value="Integrase_DNA-bd_sf"/>
</dbReference>
<evidence type="ECO:0000256" key="3">
    <source>
        <dbReference type="ARBA" id="ARBA00023125"/>
    </source>
</evidence>
<dbReference type="Proteomes" id="UP000245055">
    <property type="component" value="Unassembled WGS sequence"/>
</dbReference>
<evidence type="ECO:0000313" key="6">
    <source>
        <dbReference type="EMBL" id="PWD68807.1"/>
    </source>
</evidence>
<keyword evidence="4" id="KW-0233">DNA recombination</keyword>
<dbReference type="GO" id="GO:0006310">
    <property type="term" value="P:DNA recombination"/>
    <property type="evidence" value="ECO:0007669"/>
    <property type="project" value="UniProtKB-KW"/>
</dbReference>
<keyword evidence="3" id="KW-0238">DNA-binding</keyword>
<proteinExistence type="inferred from homology"/>
<evidence type="ECO:0000313" key="7">
    <source>
        <dbReference type="Proteomes" id="UP000245055"/>
    </source>
</evidence>
<dbReference type="RefSeq" id="WP_109105318.1">
    <property type="nucleotide sequence ID" value="NZ_JALDNR010000045.1"/>
</dbReference>
<dbReference type="SUPFAM" id="SSF56349">
    <property type="entry name" value="DNA breaking-rejoining enzymes"/>
    <property type="match status" value="1"/>
</dbReference>
<accession>A0AAX1C0G7</accession>
<name>A0AAX1C0G7_9GAMM</name>
<dbReference type="GO" id="GO:0015074">
    <property type="term" value="P:DNA integration"/>
    <property type="evidence" value="ECO:0007669"/>
    <property type="project" value="UniProtKB-KW"/>
</dbReference>
<dbReference type="AlphaFoldDB" id="A0AAX1C0G7"/>
<evidence type="ECO:0000259" key="5">
    <source>
        <dbReference type="PROSITE" id="PS51898"/>
    </source>
</evidence>
<evidence type="ECO:0000256" key="2">
    <source>
        <dbReference type="ARBA" id="ARBA00022908"/>
    </source>
</evidence>
<dbReference type="InterPro" id="IPR010998">
    <property type="entry name" value="Integrase_recombinase_N"/>
</dbReference>
<dbReference type="Gene3D" id="1.10.150.130">
    <property type="match status" value="1"/>
</dbReference>
<evidence type="ECO:0000256" key="1">
    <source>
        <dbReference type="ARBA" id="ARBA00008857"/>
    </source>
</evidence>
<reference evidence="6 7" key="1">
    <citation type="submission" date="2018-05" db="EMBL/GenBank/DDBJ databases">
        <title>Genomic diversity of pathogens causing Blackleg of Potato in Pakistan.</title>
        <authorList>
            <person name="Sarfraz S."/>
            <person name="Riaz K."/>
            <person name="Oulghazi S."/>
            <person name="Cigna J."/>
            <person name="Sahi S.T."/>
            <person name="Khan S.H."/>
            <person name="Hameed A."/>
            <person name="Faure D."/>
        </authorList>
    </citation>
    <scope>NUCLEOTIDE SEQUENCE [LARGE SCALE GENOMIC DNA]</scope>
    <source>
        <strain evidence="6 7">SS70</strain>
    </source>
</reference>
<dbReference type="CDD" id="cd00801">
    <property type="entry name" value="INT_P4_C"/>
    <property type="match status" value="1"/>
</dbReference>
<dbReference type="InterPro" id="IPR011010">
    <property type="entry name" value="DNA_brk_join_enz"/>
</dbReference>
<dbReference type="InterPro" id="IPR013762">
    <property type="entry name" value="Integrase-like_cat_sf"/>
</dbReference>
<dbReference type="InterPro" id="IPR025166">
    <property type="entry name" value="Integrase_DNA_bind_dom"/>
</dbReference>
<dbReference type="EMBL" id="QESZ01000043">
    <property type="protein sequence ID" value="PWD68807.1"/>
    <property type="molecule type" value="Genomic_DNA"/>
</dbReference>
<dbReference type="Pfam" id="PF22022">
    <property type="entry name" value="Phage_int_M"/>
    <property type="match status" value="1"/>
</dbReference>
<sequence>MLTDSKVRSAKPLAKSYKLTDSHGLYLTVSTSGAKLWYFRYRFGGKENRLAFGPYPQTTLAEAREKRDAARKLLASGISPSQLRKTNNPAVEESRTFQYVALAWHTSSLKLWSDAHADKILICLKRYVFPTIGAMDIAQVETRHLAQLVKAIDDKGVHDVAGRVRQHLTKIMRHAVQQGVIKYNPAYDLDGVVTPVVTQHHPALPLKRLPELLEKIENYKGRTLTRLALELNLHVFLRSSELRFARWDEFNLKAYIWSVPAQREAVNGVRFSERGAKMKDEHLVPLSRQAVALLKQIQAISGESVFVFPGAHTLNKPMSENTINKALRVIGYDTQVDICGHGFRTIACSALIESGRWSKDAVERQMSHQERNHVRAAYIHKEEHLDERTQMMQWWSDYLDACQHQFIPAYRFEKSIKVA</sequence>
<gene>
    <name evidence="6" type="ORF">DF213_21585</name>
</gene>
<evidence type="ECO:0000256" key="4">
    <source>
        <dbReference type="ARBA" id="ARBA00023172"/>
    </source>
</evidence>
<organism evidence="6 7">
    <name type="scientific">Dickeya dianthicola</name>
    <dbReference type="NCBI Taxonomy" id="204039"/>
    <lineage>
        <taxon>Bacteria</taxon>
        <taxon>Pseudomonadati</taxon>
        <taxon>Pseudomonadota</taxon>
        <taxon>Gammaproteobacteria</taxon>
        <taxon>Enterobacterales</taxon>
        <taxon>Pectobacteriaceae</taxon>
        <taxon>Dickeya</taxon>
    </lineage>
</organism>
<dbReference type="PANTHER" id="PTHR30629:SF9">
    <property type="entry name" value="PROTEIN INTB-RELATED"/>
    <property type="match status" value="1"/>
</dbReference>
<comment type="caution">
    <text evidence="6">The sequence shown here is derived from an EMBL/GenBank/DDBJ whole genome shotgun (WGS) entry which is preliminary data.</text>
</comment>
<dbReference type="Pfam" id="PF13356">
    <property type="entry name" value="Arm-DNA-bind_3"/>
    <property type="match status" value="1"/>
</dbReference>
<feature type="domain" description="Tyr recombinase" evidence="5">
    <location>
        <begin position="199"/>
        <end position="392"/>
    </location>
</feature>
<dbReference type="GO" id="GO:0003677">
    <property type="term" value="F:DNA binding"/>
    <property type="evidence" value="ECO:0007669"/>
    <property type="project" value="UniProtKB-KW"/>
</dbReference>
<dbReference type="Pfam" id="PF00589">
    <property type="entry name" value="Phage_integrase"/>
    <property type="match status" value="1"/>
</dbReference>
<comment type="similarity">
    <text evidence="1">Belongs to the 'phage' integrase family.</text>
</comment>
<dbReference type="Gene3D" id="3.30.160.390">
    <property type="entry name" value="Integrase, DNA-binding domain"/>
    <property type="match status" value="1"/>
</dbReference>
<dbReference type="InterPro" id="IPR002104">
    <property type="entry name" value="Integrase_catalytic"/>
</dbReference>
<dbReference type="InterPro" id="IPR053876">
    <property type="entry name" value="Phage_int_M"/>
</dbReference>